<evidence type="ECO:0000313" key="9">
    <source>
        <dbReference type="Proteomes" id="UP000240418"/>
    </source>
</evidence>
<protein>
    <submittedName>
        <fullName evidence="8">Putative copper resistance protein D</fullName>
    </submittedName>
</protein>
<feature type="transmembrane region" description="Helical" evidence="6">
    <location>
        <begin position="94"/>
        <end position="111"/>
    </location>
</feature>
<dbReference type="InterPro" id="IPR032694">
    <property type="entry name" value="CopC/D"/>
</dbReference>
<gene>
    <name evidence="8" type="ORF">CLV88_12814</name>
</gene>
<sequence length="288" mass="30064">MPDIWGIAAIYAKLILYVGLAGSVGLVIIRAVFADLVSPISDRMRVQAVLLAGLALAASVLGFMLRGAALTGGADGMTDPEILGLLWQTPVGDVLVYRMAGAVLIIIGVFIPLSGQWIVLAGGLITLWTFAQIGHVPELETTGVRVLLLLHLLGIAFWIGVLGPLRALSRRPEHIASAATLGHRFGQAASVIVPGLILAGLLMAWLLLGDLRALVATGYGQTLLIKLVLVGAILSLAAANKLRFVPAMQAGDDKAAHHLARSIEIETAVILLVLAATATLTSVLTLPN</sequence>
<dbReference type="PANTHER" id="PTHR34820">
    <property type="entry name" value="INNER MEMBRANE PROTEIN YEBZ"/>
    <property type="match status" value="1"/>
</dbReference>
<proteinExistence type="predicted"/>
<name>A0A2P8EYJ3_9RHOB</name>
<feature type="transmembrane region" description="Helical" evidence="6">
    <location>
        <begin position="49"/>
        <end position="74"/>
    </location>
</feature>
<keyword evidence="5 6" id="KW-0472">Membrane</keyword>
<dbReference type="AlphaFoldDB" id="A0A2P8EYJ3"/>
<feature type="transmembrane region" description="Helical" evidence="6">
    <location>
        <begin position="188"/>
        <end position="207"/>
    </location>
</feature>
<organism evidence="8 9">
    <name type="scientific">Shimia abyssi</name>
    <dbReference type="NCBI Taxonomy" id="1662395"/>
    <lineage>
        <taxon>Bacteria</taxon>
        <taxon>Pseudomonadati</taxon>
        <taxon>Pseudomonadota</taxon>
        <taxon>Alphaproteobacteria</taxon>
        <taxon>Rhodobacterales</taxon>
        <taxon>Roseobacteraceae</taxon>
    </lineage>
</organism>
<evidence type="ECO:0000313" key="8">
    <source>
        <dbReference type="EMBL" id="PSL14537.1"/>
    </source>
</evidence>
<dbReference type="InterPro" id="IPR008457">
    <property type="entry name" value="Cu-R_CopD_dom"/>
</dbReference>
<feature type="domain" description="Copper resistance protein D" evidence="7">
    <location>
        <begin position="183"/>
        <end position="280"/>
    </location>
</feature>
<feature type="transmembrane region" description="Helical" evidence="6">
    <location>
        <begin position="14"/>
        <end position="37"/>
    </location>
</feature>
<evidence type="ECO:0000259" key="7">
    <source>
        <dbReference type="Pfam" id="PF05425"/>
    </source>
</evidence>
<evidence type="ECO:0000256" key="3">
    <source>
        <dbReference type="ARBA" id="ARBA00022692"/>
    </source>
</evidence>
<evidence type="ECO:0000256" key="5">
    <source>
        <dbReference type="ARBA" id="ARBA00023136"/>
    </source>
</evidence>
<comment type="subcellular location">
    <subcellularLocation>
        <location evidence="1">Cell membrane</location>
        <topology evidence="1">Multi-pass membrane protein</topology>
    </subcellularLocation>
</comment>
<keyword evidence="2" id="KW-1003">Cell membrane</keyword>
<keyword evidence="4 6" id="KW-1133">Transmembrane helix</keyword>
<feature type="transmembrane region" description="Helical" evidence="6">
    <location>
        <begin position="148"/>
        <end position="168"/>
    </location>
</feature>
<dbReference type="OrthoDB" id="8478277at2"/>
<evidence type="ECO:0000256" key="1">
    <source>
        <dbReference type="ARBA" id="ARBA00004651"/>
    </source>
</evidence>
<dbReference type="PANTHER" id="PTHR34820:SF4">
    <property type="entry name" value="INNER MEMBRANE PROTEIN YEBZ"/>
    <property type="match status" value="1"/>
</dbReference>
<reference evidence="8 9" key="1">
    <citation type="submission" date="2018-03" db="EMBL/GenBank/DDBJ databases">
        <title>Genomic Encyclopedia of Archaeal and Bacterial Type Strains, Phase II (KMG-II): from individual species to whole genera.</title>
        <authorList>
            <person name="Goeker M."/>
        </authorList>
    </citation>
    <scope>NUCLEOTIDE SEQUENCE [LARGE SCALE GENOMIC DNA]</scope>
    <source>
        <strain evidence="8 9">DSM 100673</strain>
    </source>
</reference>
<dbReference type="Pfam" id="PF05425">
    <property type="entry name" value="CopD"/>
    <property type="match status" value="1"/>
</dbReference>
<evidence type="ECO:0000256" key="2">
    <source>
        <dbReference type="ARBA" id="ARBA00022475"/>
    </source>
</evidence>
<dbReference type="GO" id="GO:0005886">
    <property type="term" value="C:plasma membrane"/>
    <property type="evidence" value="ECO:0007669"/>
    <property type="project" value="UniProtKB-SubCell"/>
</dbReference>
<dbReference type="GO" id="GO:0006825">
    <property type="term" value="P:copper ion transport"/>
    <property type="evidence" value="ECO:0007669"/>
    <property type="project" value="InterPro"/>
</dbReference>
<comment type="caution">
    <text evidence="8">The sequence shown here is derived from an EMBL/GenBank/DDBJ whole genome shotgun (WGS) entry which is preliminary data.</text>
</comment>
<dbReference type="EMBL" id="PYGJ01000028">
    <property type="protein sequence ID" value="PSL14537.1"/>
    <property type="molecule type" value="Genomic_DNA"/>
</dbReference>
<accession>A0A2P8EYJ3</accession>
<keyword evidence="3 6" id="KW-0812">Transmembrane</keyword>
<evidence type="ECO:0000256" key="4">
    <source>
        <dbReference type="ARBA" id="ARBA00022989"/>
    </source>
</evidence>
<dbReference type="Proteomes" id="UP000240418">
    <property type="component" value="Unassembled WGS sequence"/>
</dbReference>
<feature type="transmembrane region" description="Helical" evidence="6">
    <location>
        <begin position="118"/>
        <end position="136"/>
    </location>
</feature>
<feature type="transmembrane region" description="Helical" evidence="6">
    <location>
        <begin position="268"/>
        <end position="286"/>
    </location>
</feature>
<keyword evidence="9" id="KW-1185">Reference proteome</keyword>
<dbReference type="RefSeq" id="WP_106610580.1">
    <property type="nucleotide sequence ID" value="NZ_PYGJ01000028.1"/>
</dbReference>
<evidence type="ECO:0000256" key="6">
    <source>
        <dbReference type="SAM" id="Phobius"/>
    </source>
</evidence>
<feature type="transmembrane region" description="Helical" evidence="6">
    <location>
        <begin position="219"/>
        <end position="239"/>
    </location>
</feature>